<evidence type="ECO:0000256" key="2">
    <source>
        <dbReference type="SAM" id="SignalP"/>
    </source>
</evidence>
<reference evidence="3 4" key="1">
    <citation type="journal article" date="2012" name="G3 (Bethesda)">
        <title>Pichia sorbitophila, an interspecies yeast hybrid reveals early steps of genome resolution following polyploidization.</title>
        <authorList>
            <person name="Leh Louis V."/>
            <person name="Despons L."/>
            <person name="Friedrich A."/>
            <person name="Martin T."/>
            <person name="Durrens P."/>
            <person name="Casaregola S."/>
            <person name="Neuveglise C."/>
            <person name="Fairhead C."/>
            <person name="Marck C."/>
            <person name="Cruz J.A."/>
            <person name="Straub M.L."/>
            <person name="Kugler V."/>
            <person name="Sacerdot C."/>
            <person name="Uzunov Z."/>
            <person name="Thierry A."/>
            <person name="Weiss S."/>
            <person name="Bleykasten C."/>
            <person name="De Montigny J."/>
            <person name="Jacques N."/>
            <person name="Jung P."/>
            <person name="Lemaire M."/>
            <person name="Mallet S."/>
            <person name="Morel G."/>
            <person name="Richard G.F."/>
            <person name="Sarkar A."/>
            <person name="Savel G."/>
            <person name="Schacherer J."/>
            <person name="Seret M.L."/>
            <person name="Talla E."/>
            <person name="Samson G."/>
            <person name="Jubin C."/>
            <person name="Poulain J."/>
            <person name="Vacherie B."/>
            <person name="Barbe V."/>
            <person name="Pelletier E."/>
            <person name="Sherman D.J."/>
            <person name="Westhof E."/>
            <person name="Weissenbach J."/>
            <person name="Baret P.V."/>
            <person name="Wincker P."/>
            <person name="Gaillardin C."/>
            <person name="Dujon B."/>
            <person name="Souciet J.L."/>
        </authorList>
    </citation>
    <scope>NUCLEOTIDE SEQUENCE [LARGE SCALE GENOMIC DNA]</scope>
    <source>
        <strain evidence="4">ATCC MYA-4447 / BCRC 22081 / CBS 7064 / NBRC 10061 / NRRL Y-12695</strain>
    </source>
</reference>
<proteinExistence type="predicted"/>
<keyword evidence="1" id="KW-0812">Transmembrane</keyword>
<dbReference type="AlphaFoldDB" id="G8YF38"/>
<dbReference type="EMBL" id="FO082051">
    <property type="protein sequence ID" value="CCE81787.1"/>
    <property type="molecule type" value="Genomic_DNA"/>
</dbReference>
<name>G8YF38_PICSO</name>
<keyword evidence="1" id="KW-0472">Membrane</keyword>
<accession>G8YF38</accession>
<evidence type="ECO:0000313" key="3">
    <source>
        <dbReference type="EMBL" id="CCE81787.1"/>
    </source>
</evidence>
<dbReference type="InParanoid" id="G8YF38"/>
<gene>
    <name evidence="3" type="primary">Piso0_002459</name>
    <name evidence="3" type="ORF">GNLVRS01_PISO0I10634g</name>
</gene>
<dbReference type="HOGENOM" id="CLU_2134437_0_0_1"/>
<evidence type="ECO:0000256" key="1">
    <source>
        <dbReference type="SAM" id="Phobius"/>
    </source>
</evidence>
<feature type="chain" id="PRO_5003518856" evidence="2">
    <location>
        <begin position="19"/>
        <end position="113"/>
    </location>
</feature>
<feature type="signal peptide" evidence="2">
    <location>
        <begin position="1"/>
        <end position="18"/>
    </location>
</feature>
<organism evidence="3 4">
    <name type="scientific">Pichia sorbitophila (strain ATCC MYA-4447 / BCRC 22081 / CBS 7064 / NBRC 10061 / NRRL Y-12695)</name>
    <name type="common">Hybrid yeast</name>
    <dbReference type="NCBI Taxonomy" id="559304"/>
    <lineage>
        <taxon>Eukaryota</taxon>
        <taxon>Fungi</taxon>
        <taxon>Dikarya</taxon>
        <taxon>Ascomycota</taxon>
        <taxon>Saccharomycotina</taxon>
        <taxon>Pichiomycetes</taxon>
        <taxon>Debaryomycetaceae</taxon>
        <taxon>Millerozyma</taxon>
    </lineage>
</organism>
<keyword evidence="2" id="KW-0732">Signal</keyword>
<evidence type="ECO:0000313" key="4">
    <source>
        <dbReference type="Proteomes" id="UP000005222"/>
    </source>
</evidence>
<keyword evidence="4" id="KW-1185">Reference proteome</keyword>
<dbReference type="Proteomes" id="UP000005222">
    <property type="component" value="Chromosome I"/>
</dbReference>
<sequence length="113" mass="12951">MPMYIYICLIFFFRNASILPCWSLFPLKHPDLLFTSTFALSSVDVHASSILWSAAKYWSGRACWFSDILGSFPLFFSASLFPIDAGFNPVRRSNIPFYYDECSSMNLVSSKYV</sequence>
<keyword evidence="1" id="KW-1133">Transmembrane helix</keyword>
<feature type="transmembrane region" description="Helical" evidence="1">
    <location>
        <begin position="64"/>
        <end position="83"/>
    </location>
</feature>
<protein>
    <submittedName>
        <fullName evidence="3">Piso0_002459 protein</fullName>
    </submittedName>
</protein>